<gene>
    <name evidence="1" type="ORF">NDU88_000847</name>
</gene>
<keyword evidence="2" id="KW-1185">Reference proteome</keyword>
<organism evidence="1 2">
    <name type="scientific">Pleurodeles waltl</name>
    <name type="common">Iberian ribbed newt</name>
    <dbReference type="NCBI Taxonomy" id="8319"/>
    <lineage>
        <taxon>Eukaryota</taxon>
        <taxon>Metazoa</taxon>
        <taxon>Chordata</taxon>
        <taxon>Craniata</taxon>
        <taxon>Vertebrata</taxon>
        <taxon>Euteleostomi</taxon>
        <taxon>Amphibia</taxon>
        <taxon>Batrachia</taxon>
        <taxon>Caudata</taxon>
        <taxon>Salamandroidea</taxon>
        <taxon>Salamandridae</taxon>
        <taxon>Pleurodelinae</taxon>
        <taxon>Pleurodeles</taxon>
    </lineage>
</organism>
<reference evidence="1" key="1">
    <citation type="journal article" date="2022" name="bioRxiv">
        <title>Sequencing and chromosome-scale assembly of the giantPleurodeles waltlgenome.</title>
        <authorList>
            <person name="Brown T."/>
            <person name="Elewa A."/>
            <person name="Iarovenko S."/>
            <person name="Subramanian E."/>
            <person name="Araus A.J."/>
            <person name="Petzold A."/>
            <person name="Susuki M."/>
            <person name="Suzuki K.-i.T."/>
            <person name="Hayashi T."/>
            <person name="Toyoda A."/>
            <person name="Oliveira C."/>
            <person name="Osipova E."/>
            <person name="Leigh N.D."/>
            <person name="Simon A."/>
            <person name="Yun M.H."/>
        </authorList>
    </citation>
    <scope>NUCLEOTIDE SEQUENCE</scope>
    <source>
        <strain evidence="1">20211129_DDA</strain>
        <tissue evidence="1">Liver</tissue>
    </source>
</reference>
<evidence type="ECO:0000313" key="1">
    <source>
        <dbReference type="EMBL" id="KAJ1184037.1"/>
    </source>
</evidence>
<dbReference type="EMBL" id="JANPWB010000005">
    <property type="protein sequence ID" value="KAJ1184037.1"/>
    <property type="molecule type" value="Genomic_DNA"/>
</dbReference>
<evidence type="ECO:0000313" key="2">
    <source>
        <dbReference type="Proteomes" id="UP001066276"/>
    </source>
</evidence>
<comment type="caution">
    <text evidence="1">The sequence shown here is derived from an EMBL/GenBank/DDBJ whole genome shotgun (WGS) entry which is preliminary data.</text>
</comment>
<protein>
    <submittedName>
        <fullName evidence="1">Uncharacterized protein</fullName>
    </submittedName>
</protein>
<accession>A0AAV7U8R1</accession>
<name>A0AAV7U8R1_PLEWA</name>
<proteinExistence type="predicted"/>
<dbReference type="AlphaFoldDB" id="A0AAV7U8R1"/>
<dbReference type="Proteomes" id="UP001066276">
    <property type="component" value="Chromosome 3_1"/>
</dbReference>
<sequence>MMNAVLPGFRSKDRQTISTPGFTVYSWVDIKEAPQIDIKTTSTDVDDNTVVPQTSIDIEEPIDNEAIDNEATSFTIEMCIGIDTSSLIEGGVKIDVKKLLVIVKACFSIKTSMLFIVEE</sequence>